<evidence type="ECO:0000256" key="1">
    <source>
        <dbReference type="ARBA" id="ARBA00022801"/>
    </source>
</evidence>
<dbReference type="EMBL" id="SWMS01000005">
    <property type="protein sequence ID" value="TKG71580.1"/>
    <property type="molecule type" value="Genomic_DNA"/>
</dbReference>
<dbReference type="PRINTS" id="PR00412">
    <property type="entry name" value="EPOXHYDRLASE"/>
</dbReference>
<dbReference type="PANTHER" id="PTHR43798:SF31">
    <property type="entry name" value="AB HYDROLASE SUPERFAMILY PROTEIN YCLE"/>
    <property type="match status" value="1"/>
</dbReference>
<accession>A0ABY2S940</accession>
<reference evidence="3 4" key="1">
    <citation type="journal article" date="2015" name="Antonie Van Leeuwenhoek">
        <title>Prauserella endophytica sp. nov., an endophytic actinobacterium isolated from Tamarix taklamakanensis.</title>
        <authorList>
            <person name="Liu J.M."/>
            <person name="Habden X."/>
            <person name="Guo L."/>
            <person name="Tuo L."/>
            <person name="Jiang Z.K."/>
            <person name="Liu S.W."/>
            <person name="Liu X.F."/>
            <person name="Chen L."/>
            <person name="Li R.F."/>
            <person name="Zhang Y.Q."/>
            <person name="Sun C.H."/>
        </authorList>
    </citation>
    <scope>NUCLEOTIDE SEQUENCE [LARGE SCALE GENOMIC DNA]</scope>
    <source>
        <strain evidence="3 4">CGMCC 4.7182</strain>
    </source>
</reference>
<dbReference type="PRINTS" id="PR00111">
    <property type="entry name" value="ABHYDROLASE"/>
</dbReference>
<dbReference type="GO" id="GO:0016787">
    <property type="term" value="F:hydrolase activity"/>
    <property type="evidence" value="ECO:0007669"/>
    <property type="project" value="UniProtKB-KW"/>
</dbReference>
<proteinExistence type="predicted"/>
<comment type="caution">
    <text evidence="3">The sequence shown here is derived from an EMBL/GenBank/DDBJ whole genome shotgun (WGS) entry which is preliminary data.</text>
</comment>
<organism evidence="3 4">
    <name type="scientific">Prauserella endophytica</name>
    <dbReference type="NCBI Taxonomy" id="1592324"/>
    <lineage>
        <taxon>Bacteria</taxon>
        <taxon>Bacillati</taxon>
        <taxon>Actinomycetota</taxon>
        <taxon>Actinomycetes</taxon>
        <taxon>Pseudonocardiales</taxon>
        <taxon>Pseudonocardiaceae</taxon>
        <taxon>Prauserella</taxon>
        <taxon>Prauserella coralliicola group</taxon>
    </lineage>
</organism>
<dbReference type="InterPro" id="IPR000073">
    <property type="entry name" value="AB_hydrolase_1"/>
</dbReference>
<evidence type="ECO:0000313" key="3">
    <source>
        <dbReference type="EMBL" id="TKG71580.1"/>
    </source>
</evidence>
<dbReference type="Pfam" id="PF00561">
    <property type="entry name" value="Abhydrolase_1"/>
    <property type="match status" value="1"/>
</dbReference>
<dbReference type="SUPFAM" id="SSF53474">
    <property type="entry name" value="alpha/beta-Hydrolases"/>
    <property type="match status" value="1"/>
</dbReference>
<name>A0ABY2S940_9PSEU</name>
<feature type="domain" description="AB hydrolase-1" evidence="2">
    <location>
        <begin position="36"/>
        <end position="264"/>
    </location>
</feature>
<dbReference type="InterPro" id="IPR050266">
    <property type="entry name" value="AB_hydrolase_sf"/>
</dbReference>
<evidence type="ECO:0000259" key="2">
    <source>
        <dbReference type="Pfam" id="PF00561"/>
    </source>
</evidence>
<keyword evidence="4" id="KW-1185">Reference proteome</keyword>
<dbReference type="Gene3D" id="3.40.50.1820">
    <property type="entry name" value="alpha/beta hydrolase"/>
    <property type="match status" value="1"/>
</dbReference>
<dbReference type="InterPro" id="IPR000639">
    <property type="entry name" value="Epox_hydrolase-like"/>
</dbReference>
<keyword evidence="1 3" id="KW-0378">Hydrolase</keyword>
<dbReference type="InterPro" id="IPR029058">
    <property type="entry name" value="AB_hydrolase_fold"/>
</dbReference>
<sequence length="283" mass="30931">MFSLHRDIALDSVRRVSTLAVNDITVGYDDTGSGAPLVLVHGHPFDRSMWRPQAERFAREGWRVITPDLRGYGESTVVPGSTRLETFARDIGALLDALGVERFVLGGLSMGGQIVLECLRHFPHRVLGLILADTTPHAETPRSKAARRELAERLLGEGLAQYAHEVLPKMLAPHNIRALPATAKHVLRMMKGTSAEGAAAALRGRAERPDYVPVLTDIAVPTLVVVGDEDEYTPVEVAKFLYERIPGAELTVIEGAAHLPNLEREVAFNDAVLDFLTRSAPLQ</sequence>
<protein>
    <submittedName>
        <fullName evidence="3">Alpha/beta fold hydrolase</fullName>
    </submittedName>
</protein>
<dbReference type="PANTHER" id="PTHR43798">
    <property type="entry name" value="MONOACYLGLYCEROL LIPASE"/>
    <property type="match status" value="1"/>
</dbReference>
<dbReference type="Proteomes" id="UP000309992">
    <property type="component" value="Unassembled WGS sequence"/>
</dbReference>
<gene>
    <name evidence="3" type="ORF">FCN18_12480</name>
</gene>
<evidence type="ECO:0000313" key="4">
    <source>
        <dbReference type="Proteomes" id="UP000309992"/>
    </source>
</evidence>